<dbReference type="RefSeq" id="WP_284206973.1">
    <property type="nucleotide sequence ID" value="NZ_BSSU01000005.1"/>
</dbReference>
<dbReference type="Proteomes" id="UP001157133">
    <property type="component" value="Unassembled WGS sequence"/>
</dbReference>
<evidence type="ECO:0000313" key="1">
    <source>
        <dbReference type="EMBL" id="GLX81632.1"/>
    </source>
</evidence>
<keyword evidence="2" id="KW-1185">Reference proteome</keyword>
<comment type="caution">
    <text evidence="1">The sequence shown here is derived from an EMBL/GenBank/DDBJ whole genome shotgun (WGS) entry which is preliminary data.</text>
</comment>
<name>A0ABQ6H489_9GAMM</name>
<gene>
    <name evidence="1" type="ORF">theurythT_10840</name>
</gene>
<accession>A0ABQ6H489</accession>
<sequence length="116" mass="13239">MRKFILIMMLPILTACSQTQEVDNGQSQWDFDHQVQFKQTKLSENAYRIEVIPNAKIKFDRLATFLIRHSLEVCNSYGFKLEVLTGIESFTDRKAHPNKIFGSLAANLECPSKASS</sequence>
<dbReference type="EMBL" id="BSSU01000005">
    <property type="protein sequence ID" value="GLX81632.1"/>
    <property type="molecule type" value="Genomic_DNA"/>
</dbReference>
<evidence type="ECO:0000313" key="2">
    <source>
        <dbReference type="Proteomes" id="UP001157133"/>
    </source>
</evidence>
<dbReference type="PROSITE" id="PS51257">
    <property type="entry name" value="PROKAR_LIPOPROTEIN"/>
    <property type="match status" value="1"/>
</dbReference>
<evidence type="ECO:0008006" key="3">
    <source>
        <dbReference type="Google" id="ProtNLM"/>
    </source>
</evidence>
<protein>
    <recommendedName>
        <fullName evidence="3">DUF4156 domain-containing protein</fullName>
    </recommendedName>
</protein>
<reference evidence="1 2" key="1">
    <citation type="submission" date="2023-03" db="EMBL/GenBank/DDBJ databases">
        <title>Draft genome sequence of Thalassotalea eurytherma JCM 18482T.</title>
        <authorList>
            <person name="Sawabe T."/>
        </authorList>
    </citation>
    <scope>NUCLEOTIDE SEQUENCE [LARGE SCALE GENOMIC DNA]</scope>
    <source>
        <strain evidence="1 2">JCM 18482</strain>
    </source>
</reference>
<organism evidence="1 2">
    <name type="scientific">Thalassotalea eurytherma</name>
    <dbReference type="NCBI Taxonomy" id="1144278"/>
    <lineage>
        <taxon>Bacteria</taxon>
        <taxon>Pseudomonadati</taxon>
        <taxon>Pseudomonadota</taxon>
        <taxon>Gammaproteobacteria</taxon>
        <taxon>Alteromonadales</taxon>
        <taxon>Colwelliaceae</taxon>
        <taxon>Thalassotalea</taxon>
    </lineage>
</organism>
<proteinExistence type="predicted"/>